<sequence>MAHRLVQLGSASVRSLGRQMWLRPAGFARMPGDLHRRCQETPALQRSFTRSAPMFSDAEAIPFTFLESRGGKDGIKVKAKPGKTLLEVARDNDIELEGACEGTLACSTCHCVFEKAVFDRLPPVTEEEMDMLDLAAGLTDTSRLGCQVKVSEVLRDTAIRIPDEFNNLYGGGSGSA</sequence>
<dbReference type="GO" id="GO:0051537">
    <property type="term" value="F:2 iron, 2 sulfur cluster binding"/>
    <property type="evidence" value="ECO:0007669"/>
    <property type="project" value="UniProtKB-KW"/>
</dbReference>
<dbReference type="Pfam" id="PF00111">
    <property type="entry name" value="Fer2"/>
    <property type="match status" value="1"/>
</dbReference>
<keyword evidence="4" id="KW-0411">Iron-sulfur</keyword>
<dbReference type="PANTHER" id="PTHR23426">
    <property type="entry name" value="FERREDOXIN/ADRENODOXIN"/>
    <property type="match status" value="1"/>
</dbReference>
<accession>A0A7S0M046</accession>
<dbReference type="SUPFAM" id="SSF54292">
    <property type="entry name" value="2Fe-2S ferredoxin-like"/>
    <property type="match status" value="1"/>
</dbReference>
<evidence type="ECO:0000256" key="2">
    <source>
        <dbReference type="ARBA" id="ARBA00022723"/>
    </source>
</evidence>
<keyword evidence="2" id="KW-0479">Metal-binding</keyword>
<dbReference type="GO" id="GO:0005739">
    <property type="term" value="C:mitochondrion"/>
    <property type="evidence" value="ECO:0007669"/>
    <property type="project" value="TreeGrafter"/>
</dbReference>
<protein>
    <recommendedName>
        <fullName evidence="6">2Fe-2S ferredoxin-type domain-containing protein</fullName>
    </recommendedName>
</protein>
<feature type="domain" description="2Fe-2S ferredoxin-type" evidence="6">
    <location>
        <begin position="61"/>
        <end position="165"/>
    </location>
</feature>
<dbReference type="InterPro" id="IPR001055">
    <property type="entry name" value="Adrenodoxin-like"/>
</dbReference>
<dbReference type="Gene3D" id="3.10.20.30">
    <property type="match status" value="1"/>
</dbReference>
<evidence type="ECO:0000256" key="5">
    <source>
        <dbReference type="ARBA" id="ARBA00034078"/>
    </source>
</evidence>
<keyword evidence="3" id="KW-0408">Iron</keyword>
<name>A0A7S0M046_9CRYP</name>
<comment type="cofactor">
    <cofactor evidence="5">
        <name>[2Fe-2S] cluster</name>
        <dbReference type="ChEBI" id="CHEBI:190135"/>
    </cofactor>
</comment>
<evidence type="ECO:0000256" key="1">
    <source>
        <dbReference type="ARBA" id="ARBA00022714"/>
    </source>
</evidence>
<evidence type="ECO:0000259" key="6">
    <source>
        <dbReference type="PROSITE" id="PS51085"/>
    </source>
</evidence>
<dbReference type="InterPro" id="IPR036010">
    <property type="entry name" value="2Fe-2S_ferredoxin-like_sf"/>
</dbReference>
<dbReference type="PRINTS" id="PR00355">
    <property type="entry name" value="ADRENODOXIN"/>
</dbReference>
<dbReference type="InterPro" id="IPR012675">
    <property type="entry name" value="Beta-grasp_dom_sf"/>
</dbReference>
<evidence type="ECO:0000256" key="3">
    <source>
        <dbReference type="ARBA" id="ARBA00023004"/>
    </source>
</evidence>
<organism evidence="7">
    <name type="scientific">Cryptomonas curvata</name>
    <dbReference type="NCBI Taxonomy" id="233186"/>
    <lineage>
        <taxon>Eukaryota</taxon>
        <taxon>Cryptophyceae</taxon>
        <taxon>Cryptomonadales</taxon>
        <taxon>Cryptomonadaceae</taxon>
        <taxon>Cryptomonas</taxon>
    </lineage>
</organism>
<dbReference type="PROSITE" id="PS51085">
    <property type="entry name" value="2FE2S_FER_2"/>
    <property type="match status" value="1"/>
</dbReference>
<dbReference type="PROSITE" id="PS00814">
    <property type="entry name" value="ADX"/>
    <property type="match status" value="1"/>
</dbReference>
<dbReference type="GO" id="GO:0046872">
    <property type="term" value="F:metal ion binding"/>
    <property type="evidence" value="ECO:0007669"/>
    <property type="project" value="UniProtKB-KW"/>
</dbReference>
<gene>
    <name evidence="7" type="ORF">CCUR1050_LOCUS5263</name>
</gene>
<evidence type="ECO:0000313" key="7">
    <source>
        <dbReference type="EMBL" id="CAD8627585.1"/>
    </source>
</evidence>
<dbReference type="InterPro" id="IPR001041">
    <property type="entry name" value="2Fe-2S_ferredoxin-type"/>
</dbReference>
<dbReference type="AlphaFoldDB" id="A0A7S0M046"/>
<proteinExistence type="predicted"/>
<dbReference type="GO" id="GO:0140647">
    <property type="term" value="P:P450-containing electron transport chain"/>
    <property type="evidence" value="ECO:0007669"/>
    <property type="project" value="InterPro"/>
</dbReference>
<dbReference type="EMBL" id="HBEZ01009531">
    <property type="protein sequence ID" value="CAD8627585.1"/>
    <property type="molecule type" value="Transcribed_RNA"/>
</dbReference>
<keyword evidence="1" id="KW-0001">2Fe-2S</keyword>
<evidence type="ECO:0000256" key="4">
    <source>
        <dbReference type="ARBA" id="ARBA00023014"/>
    </source>
</evidence>
<reference evidence="7" key="1">
    <citation type="submission" date="2021-01" db="EMBL/GenBank/DDBJ databases">
        <authorList>
            <person name="Corre E."/>
            <person name="Pelletier E."/>
            <person name="Niang G."/>
            <person name="Scheremetjew M."/>
            <person name="Finn R."/>
            <person name="Kale V."/>
            <person name="Holt S."/>
            <person name="Cochrane G."/>
            <person name="Meng A."/>
            <person name="Brown T."/>
            <person name="Cohen L."/>
        </authorList>
    </citation>
    <scope>NUCLEOTIDE SEQUENCE</scope>
    <source>
        <strain evidence="7">CCAP979/52</strain>
    </source>
</reference>
<dbReference type="GO" id="GO:0009055">
    <property type="term" value="F:electron transfer activity"/>
    <property type="evidence" value="ECO:0007669"/>
    <property type="project" value="TreeGrafter"/>
</dbReference>
<dbReference type="InterPro" id="IPR018298">
    <property type="entry name" value="Adrenodoxin_Fe-S_BS"/>
</dbReference>
<dbReference type="PANTHER" id="PTHR23426:SF67">
    <property type="entry name" value="2FE-2S FERREDOXIN-TYPE DOMAIN-CONTAINING PROTEIN"/>
    <property type="match status" value="1"/>
</dbReference>
<dbReference type="CDD" id="cd00207">
    <property type="entry name" value="fer2"/>
    <property type="match status" value="1"/>
</dbReference>